<evidence type="ECO:0000256" key="2">
    <source>
        <dbReference type="ARBA" id="ARBA00034247"/>
    </source>
</evidence>
<comment type="catalytic activity">
    <reaction evidence="2">
        <text>2 GTP = 3',3'-c-di-GMP + 2 diphosphate</text>
        <dbReference type="Rhea" id="RHEA:24898"/>
        <dbReference type="ChEBI" id="CHEBI:33019"/>
        <dbReference type="ChEBI" id="CHEBI:37565"/>
        <dbReference type="ChEBI" id="CHEBI:58805"/>
        <dbReference type="EC" id="2.7.7.65"/>
    </reaction>
</comment>
<dbReference type="GO" id="GO:0043709">
    <property type="term" value="P:cell adhesion involved in single-species biofilm formation"/>
    <property type="evidence" value="ECO:0007669"/>
    <property type="project" value="TreeGrafter"/>
</dbReference>
<dbReference type="InterPro" id="IPR043128">
    <property type="entry name" value="Rev_trsase/Diguanyl_cyclase"/>
</dbReference>
<feature type="transmembrane region" description="Helical" evidence="3">
    <location>
        <begin position="327"/>
        <end position="348"/>
    </location>
</feature>
<accession>A0A1I3PH52</accession>
<sequence length="552" mass="63230">MKLIARQKIRFYYYLSGIVAIIFIAASMSAPYFLNLKKEYQSKTEQLSQSIISEKKRHLYDVVNRTILEIEFIKTDTAREYNEICAEVSNILFTSHAWKEPILDESLLNVQNERIQDSTRKNINNIISFIVYDTKNSHVVGSSDDNAAEIFARTVSLNANNRELYPAIATAISNEGFSIYVFVSRDTFETNVKNRIKDLIRAVRLGDDGYIWINEIINYDGGDDYAIRLVHPNLPHTEGLKLSTKMQDINGDFPYKTELDGVKINGDLYFDYYFKKMNTDNISHKLTYAKLYKPYNWVIATGVYLDDVDNLVIKEQQSMDKTYKNQIQILGFVIFCILVISFSFLVAFEKHINGLISSYVETIEKKEKSLRLEKDKVEKAFGKLKDVAYLDYLTGLWNRRSMYERLTEEYSRCSRNDSSFVIILGDIDHFKVINDTHGHGCGDIVLKQLSKIMSKNIRNEDSVSRWGGEEFLILGTSCNLADGVSLAEKVRSAIEHKEISFDNITLNVTMTLGVSAFDPKKSIDEIIKEADAMLYFGKNNGRNCVISTMSST</sequence>
<dbReference type="Pfam" id="PF00990">
    <property type="entry name" value="GGDEF"/>
    <property type="match status" value="1"/>
</dbReference>
<dbReference type="Gene3D" id="3.30.70.270">
    <property type="match status" value="1"/>
</dbReference>
<dbReference type="InterPro" id="IPR029787">
    <property type="entry name" value="Nucleotide_cyclase"/>
</dbReference>
<dbReference type="InterPro" id="IPR050469">
    <property type="entry name" value="Diguanylate_Cyclase"/>
</dbReference>
<dbReference type="Proteomes" id="UP000198635">
    <property type="component" value="Unassembled WGS sequence"/>
</dbReference>
<gene>
    <name evidence="5" type="ORF">SAMN04488082_1023</name>
</gene>
<reference evidence="6" key="1">
    <citation type="submission" date="2016-10" db="EMBL/GenBank/DDBJ databases">
        <authorList>
            <person name="Varghese N."/>
            <person name="Submissions S."/>
        </authorList>
    </citation>
    <scope>NUCLEOTIDE SEQUENCE [LARGE SCALE GENOMIC DNA]</scope>
    <source>
        <strain evidence="6">DSM 5918</strain>
    </source>
</reference>
<evidence type="ECO:0000313" key="6">
    <source>
        <dbReference type="Proteomes" id="UP000198635"/>
    </source>
</evidence>
<dbReference type="AlphaFoldDB" id="A0A1I3PH52"/>
<dbReference type="FunFam" id="3.30.70.270:FF:000001">
    <property type="entry name" value="Diguanylate cyclase domain protein"/>
    <property type="match status" value="1"/>
</dbReference>
<feature type="domain" description="GGDEF" evidence="4">
    <location>
        <begin position="418"/>
        <end position="550"/>
    </location>
</feature>
<proteinExistence type="predicted"/>
<evidence type="ECO:0000256" key="1">
    <source>
        <dbReference type="ARBA" id="ARBA00012528"/>
    </source>
</evidence>
<evidence type="ECO:0000313" key="5">
    <source>
        <dbReference type="EMBL" id="SFJ21004.1"/>
    </source>
</evidence>
<keyword evidence="3" id="KW-1133">Transmembrane helix</keyword>
<dbReference type="NCBIfam" id="TIGR00254">
    <property type="entry name" value="GGDEF"/>
    <property type="match status" value="1"/>
</dbReference>
<dbReference type="GO" id="GO:1902201">
    <property type="term" value="P:negative regulation of bacterial-type flagellum-dependent cell motility"/>
    <property type="evidence" value="ECO:0007669"/>
    <property type="project" value="TreeGrafter"/>
</dbReference>
<dbReference type="InterPro" id="IPR000160">
    <property type="entry name" value="GGDEF_dom"/>
</dbReference>
<dbReference type="CDD" id="cd01949">
    <property type="entry name" value="GGDEF"/>
    <property type="match status" value="1"/>
</dbReference>
<dbReference type="OrthoDB" id="9783076at2"/>
<protein>
    <recommendedName>
        <fullName evidence="1">diguanylate cyclase</fullName>
        <ecNumber evidence="1">2.7.7.65</ecNumber>
    </recommendedName>
</protein>
<dbReference type="GO" id="GO:0052621">
    <property type="term" value="F:diguanylate cyclase activity"/>
    <property type="evidence" value="ECO:0007669"/>
    <property type="project" value="UniProtKB-EC"/>
</dbReference>
<evidence type="ECO:0000256" key="3">
    <source>
        <dbReference type="SAM" id="Phobius"/>
    </source>
</evidence>
<dbReference type="EMBL" id="FORX01000002">
    <property type="protein sequence ID" value="SFJ21004.1"/>
    <property type="molecule type" value="Genomic_DNA"/>
</dbReference>
<feature type="transmembrane region" description="Helical" evidence="3">
    <location>
        <begin position="12"/>
        <end position="34"/>
    </location>
</feature>
<dbReference type="STRING" id="52560.SAMN04488082_1023"/>
<keyword evidence="3" id="KW-0472">Membrane</keyword>
<name>A0A1I3PH52_9BACT</name>
<dbReference type="EC" id="2.7.7.65" evidence="1"/>
<dbReference type="Pfam" id="PF08269">
    <property type="entry name" value="dCache_2"/>
    <property type="match status" value="1"/>
</dbReference>
<dbReference type="SMART" id="SM00267">
    <property type="entry name" value="GGDEF"/>
    <property type="match status" value="1"/>
</dbReference>
<keyword evidence="6" id="KW-1185">Reference proteome</keyword>
<evidence type="ECO:0000259" key="4">
    <source>
        <dbReference type="PROSITE" id="PS50887"/>
    </source>
</evidence>
<dbReference type="PANTHER" id="PTHR45138">
    <property type="entry name" value="REGULATORY COMPONENTS OF SENSORY TRANSDUCTION SYSTEM"/>
    <property type="match status" value="1"/>
</dbReference>
<dbReference type="RefSeq" id="WP_092372493.1">
    <property type="nucleotide sequence ID" value="NZ_FORX01000002.1"/>
</dbReference>
<dbReference type="PANTHER" id="PTHR45138:SF9">
    <property type="entry name" value="DIGUANYLATE CYCLASE DGCM-RELATED"/>
    <property type="match status" value="1"/>
</dbReference>
<organism evidence="5 6">
    <name type="scientific">Desulfomicrobium apsheronum</name>
    <dbReference type="NCBI Taxonomy" id="52560"/>
    <lineage>
        <taxon>Bacteria</taxon>
        <taxon>Pseudomonadati</taxon>
        <taxon>Thermodesulfobacteriota</taxon>
        <taxon>Desulfovibrionia</taxon>
        <taxon>Desulfovibrionales</taxon>
        <taxon>Desulfomicrobiaceae</taxon>
        <taxon>Desulfomicrobium</taxon>
    </lineage>
</organism>
<keyword evidence="3" id="KW-0812">Transmembrane</keyword>
<dbReference type="Gene3D" id="3.30.450.20">
    <property type="entry name" value="PAS domain"/>
    <property type="match status" value="1"/>
</dbReference>
<dbReference type="PROSITE" id="PS50887">
    <property type="entry name" value="GGDEF"/>
    <property type="match status" value="1"/>
</dbReference>
<dbReference type="GO" id="GO:0005886">
    <property type="term" value="C:plasma membrane"/>
    <property type="evidence" value="ECO:0007669"/>
    <property type="project" value="TreeGrafter"/>
</dbReference>
<dbReference type="InterPro" id="IPR004010">
    <property type="entry name" value="Double_Cache_2"/>
</dbReference>
<dbReference type="SUPFAM" id="SSF55073">
    <property type="entry name" value="Nucleotide cyclase"/>
    <property type="match status" value="1"/>
</dbReference>